<dbReference type="EMBL" id="JAEVFJ010000048">
    <property type="protein sequence ID" value="KAH8083331.1"/>
    <property type="molecule type" value="Genomic_DNA"/>
</dbReference>
<feature type="region of interest" description="Disordered" evidence="2">
    <location>
        <begin position="1"/>
        <end position="91"/>
    </location>
</feature>
<comment type="caution">
    <text evidence="4">The sequence shown here is derived from an EMBL/GenBank/DDBJ whole genome shotgun (WGS) entry which is preliminary data.</text>
</comment>
<dbReference type="PANTHER" id="PTHR22100">
    <property type="entry name" value="WINGS APART-LIKE PROTEIN HOMOLOG"/>
    <property type="match status" value="1"/>
</dbReference>
<keyword evidence="5" id="KW-1185">Reference proteome</keyword>
<accession>A0A8K0UET7</accession>
<dbReference type="Pfam" id="PF07814">
    <property type="entry name" value="WAPL"/>
    <property type="match status" value="1"/>
</dbReference>
<reference evidence="4" key="1">
    <citation type="journal article" date="2021" name="New Phytol.">
        <title>Evolutionary innovations through gain and loss of genes in the ectomycorrhizal Boletales.</title>
        <authorList>
            <person name="Wu G."/>
            <person name="Miyauchi S."/>
            <person name="Morin E."/>
            <person name="Kuo A."/>
            <person name="Drula E."/>
            <person name="Varga T."/>
            <person name="Kohler A."/>
            <person name="Feng B."/>
            <person name="Cao Y."/>
            <person name="Lipzen A."/>
            <person name="Daum C."/>
            <person name="Hundley H."/>
            <person name="Pangilinan J."/>
            <person name="Johnson J."/>
            <person name="Barry K."/>
            <person name="LaButti K."/>
            <person name="Ng V."/>
            <person name="Ahrendt S."/>
            <person name="Min B."/>
            <person name="Choi I.G."/>
            <person name="Park H."/>
            <person name="Plett J.M."/>
            <person name="Magnuson J."/>
            <person name="Spatafora J.W."/>
            <person name="Nagy L.G."/>
            <person name="Henrissat B."/>
            <person name="Grigoriev I.V."/>
            <person name="Yang Z.L."/>
            <person name="Xu J."/>
            <person name="Martin F.M."/>
        </authorList>
    </citation>
    <scope>NUCLEOTIDE SEQUENCE</scope>
    <source>
        <strain evidence="4">KKN 215</strain>
    </source>
</reference>
<protein>
    <recommendedName>
        <fullName evidence="3">Wings apart-like protein C-terminal domain-containing protein</fullName>
    </recommendedName>
</protein>
<dbReference type="InterPro" id="IPR011989">
    <property type="entry name" value="ARM-like"/>
</dbReference>
<gene>
    <name evidence="4" type="ORF">BXZ70DRAFT_900832</name>
</gene>
<comment type="similarity">
    <text evidence="1">Belongs to the WAPL family.</text>
</comment>
<dbReference type="InterPro" id="IPR039874">
    <property type="entry name" value="WAPL"/>
</dbReference>
<organism evidence="4 5">
    <name type="scientific">Cristinia sonorae</name>
    <dbReference type="NCBI Taxonomy" id="1940300"/>
    <lineage>
        <taxon>Eukaryota</taxon>
        <taxon>Fungi</taxon>
        <taxon>Dikarya</taxon>
        <taxon>Basidiomycota</taxon>
        <taxon>Agaricomycotina</taxon>
        <taxon>Agaricomycetes</taxon>
        <taxon>Agaricomycetidae</taxon>
        <taxon>Agaricales</taxon>
        <taxon>Pleurotineae</taxon>
        <taxon>Stephanosporaceae</taxon>
        <taxon>Cristinia</taxon>
    </lineage>
</organism>
<proteinExistence type="inferred from homology"/>
<evidence type="ECO:0000256" key="2">
    <source>
        <dbReference type="SAM" id="MobiDB-lite"/>
    </source>
</evidence>
<feature type="domain" description="Wings apart-like protein C-terminal" evidence="3">
    <location>
        <begin position="151"/>
        <end position="535"/>
    </location>
</feature>
<dbReference type="PANTHER" id="PTHR22100:SF13">
    <property type="entry name" value="WINGS APART-LIKE PROTEIN HOMOLOG"/>
    <property type="match status" value="1"/>
</dbReference>
<feature type="compositionally biased region" description="Polar residues" evidence="2">
    <location>
        <begin position="41"/>
        <end position="57"/>
    </location>
</feature>
<dbReference type="Gene3D" id="1.25.10.10">
    <property type="entry name" value="Leucine-rich Repeat Variant"/>
    <property type="match status" value="1"/>
</dbReference>
<evidence type="ECO:0000259" key="3">
    <source>
        <dbReference type="Pfam" id="PF07814"/>
    </source>
</evidence>
<evidence type="ECO:0000256" key="1">
    <source>
        <dbReference type="ARBA" id="ARBA00006854"/>
    </source>
</evidence>
<sequence length="697" mass="76283">MLSGPSTPRKPQRTDTEVVPNVETDIWGSHPSTPPKFSSLEDVTSRPSLTGASSSMRTYGGKSRSFLVALGPNGQPIGDDTHGGGSADDDLSIRESYDELRQRWGVDNSEDDPYPEPPIASPGEKTKRKGKGKQPDTPTVHLPPGMMNDLKSITELRSKGESRRFLDDVGYLFEGLETSATLSVRRASAIEIVTKLCDADFARKAKAADFLGRTWDAIRESGGGKGDKVLDTVLVLLAALVARDPRDLPELLLKSDFTSTLFQMLSTLNKSNDPLWLLSCGLSDTELKQLGVAKVDKTLLSGLHRMVLRKSDIFETETAISNRLLITYILSALPPRFNLSSHLDPLLSELLAETEHVPSRIICYASGLPLAPSLSPSSRMHTFSFLQVDHCLRLLDSYLLGRWSDPVENVPLKTRELEPELSHLPTRLIALCSAADITSRDEELDAMWQIANKCMDSALRVLISLTHDSAQWSHIIAEEPSALLTLMRIVVTSHRQRMISLAKKESQDESETSAQLLDRLCLALGVLTNLIQNDRTAATLLQELQLGPDCNADRGCCTACQCLVKSTGLDCLASVYLEFCELSGDMDVVVRGHIAILFGLLLEANPSAQKAVLHKLPGATNKKKIGGLVDDAREFTLFYVEFAKKASAAAEGGEEAEDEDTSMGKGADMRMVMHDSQGESVARDVLEFLTKLQAQTR</sequence>
<feature type="region of interest" description="Disordered" evidence="2">
    <location>
        <begin position="104"/>
        <end position="146"/>
    </location>
</feature>
<evidence type="ECO:0000313" key="4">
    <source>
        <dbReference type="EMBL" id="KAH8083331.1"/>
    </source>
</evidence>
<dbReference type="InterPro" id="IPR022771">
    <property type="entry name" value="WAPL_C"/>
</dbReference>
<dbReference type="OrthoDB" id="78088at2759"/>
<dbReference type="Proteomes" id="UP000813824">
    <property type="component" value="Unassembled WGS sequence"/>
</dbReference>
<evidence type="ECO:0000313" key="5">
    <source>
        <dbReference type="Proteomes" id="UP000813824"/>
    </source>
</evidence>
<name>A0A8K0UET7_9AGAR</name>
<dbReference type="AlphaFoldDB" id="A0A8K0UET7"/>